<gene>
    <name evidence="2" type="ORF">J21TS3_46370</name>
</gene>
<dbReference type="Pfam" id="PF11518">
    <property type="entry name" value="DUF3221"/>
    <property type="match status" value="1"/>
</dbReference>
<accession>A0ABQ4M2Q2</accession>
<dbReference type="PROSITE" id="PS51257">
    <property type="entry name" value="PROKAR_LIPOPROTEIN"/>
    <property type="match status" value="1"/>
</dbReference>
<dbReference type="EMBL" id="BORW01000038">
    <property type="protein sequence ID" value="GIO69816.1"/>
    <property type="molecule type" value="Genomic_DNA"/>
</dbReference>
<comment type="caution">
    <text evidence="2">The sequence shown here is derived from an EMBL/GenBank/DDBJ whole genome shotgun (WGS) entry which is preliminary data.</text>
</comment>
<feature type="signal peptide" evidence="1">
    <location>
        <begin position="1"/>
        <end position="22"/>
    </location>
</feature>
<protein>
    <recommendedName>
        <fullName evidence="4">DUF3221 domain-containing protein</fullName>
    </recommendedName>
</protein>
<proteinExistence type="predicted"/>
<organism evidence="2 3">
    <name type="scientific">Paenibacillus cookii</name>
    <dbReference type="NCBI Taxonomy" id="157839"/>
    <lineage>
        <taxon>Bacteria</taxon>
        <taxon>Bacillati</taxon>
        <taxon>Bacillota</taxon>
        <taxon>Bacilli</taxon>
        <taxon>Bacillales</taxon>
        <taxon>Paenibacillaceae</taxon>
        <taxon>Paenibacillus</taxon>
    </lineage>
</organism>
<keyword evidence="1" id="KW-0732">Signal</keyword>
<feature type="chain" id="PRO_5047091278" description="DUF3221 domain-containing protein" evidence="1">
    <location>
        <begin position="23"/>
        <end position="166"/>
    </location>
</feature>
<keyword evidence="3" id="KW-1185">Reference proteome</keyword>
<evidence type="ECO:0000256" key="1">
    <source>
        <dbReference type="SAM" id="SignalP"/>
    </source>
</evidence>
<reference evidence="2 3" key="1">
    <citation type="submission" date="2021-03" db="EMBL/GenBank/DDBJ databases">
        <title>Antimicrobial resistance genes in bacteria isolated from Japanese honey, and their potential for conferring macrolide and lincosamide resistance in the American foulbrood pathogen Paenibacillus larvae.</title>
        <authorList>
            <person name="Okamoto M."/>
            <person name="Kumagai M."/>
            <person name="Kanamori H."/>
            <person name="Takamatsu D."/>
        </authorList>
    </citation>
    <scope>NUCLEOTIDE SEQUENCE [LARGE SCALE GENOMIC DNA]</scope>
    <source>
        <strain evidence="2 3">J21TS3</strain>
    </source>
</reference>
<sequence>MRIKYFIMFQLLLIFISGCSNSESDTEKGDFINTTFSGYIVKKEIGRVLVTNYIADSENKSEAIWVITSMELDIGDRISVEFDGGLETSNPAQGKAKKIGITHDEQQNEKFKKEAIVKAINECKDMDVPVIKTIDYNITENKWVVVLFDSKKNFEEKEITIDLNHN</sequence>
<dbReference type="RefSeq" id="WP_212952315.1">
    <property type="nucleotide sequence ID" value="NZ_BORW01000038.1"/>
</dbReference>
<evidence type="ECO:0000313" key="2">
    <source>
        <dbReference type="EMBL" id="GIO69816.1"/>
    </source>
</evidence>
<name>A0ABQ4M2Q2_9BACL</name>
<evidence type="ECO:0000313" key="3">
    <source>
        <dbReference type="Proteomes" id="UP000680638"/>
    </source>
</evidence>
<evidence type="ECO:0008006" key="4">
    <source>
        <dbReference type="Google" id="ProtNLM"/>
    </source>
</evidence>
<dbReference type="InterPro" id="IPR021598">
    <property type="entry name" value="DUF3221"/>
</dbReference>
<dbReference type="Proteomes" id="UP000680638">
    <property type="component" value="Unassembled WGS sequence"/>
</dbReference>